<dbReference type="AlphaFoldDB" id="A0A9E7EFS0"/>
<accession>A0A9E7EFS0</accession>
<dbReference type="Proteomes" id="UP001055439">
    <property type="component" value="Chromosome 1"/>
</dbReference>
<name>A0A9E7EFS0_9LILI</name>
<reference evidence="2" key="1">
    <citation type="submission" date="2022-05" db="EMBL/GenBank/DDBJ databases">
        <title>The Musa troglodytarum L. genome provides insights into the mechanism of non-climacteric behaviour and enrichment of carotenoids.</title>
        <authorList>
            <person name="Wang J."/>
        </authorList>
    </citation>
    <scope>NUCLEOTIDE SEQUENCE</scope>
    <source>
        <tissue evidence="2">Leaf</tissue>
    </source>
</reference>
<evidence type="ECO:0000313" key="2">
    <source>
        <dbReference type="EMBL" id="URD76585.1"/>
    </source>
</evidence>
<feature type="transmembrane region" description="Helical" evidence="1">
    <location>
        <begin position="46"/>
        <end position="68"/>
    </location>
</feature>
<proteinExistence type="predicted"/>
<protein>
    <submittedName>
        <fullName evidence="2">Uncharacterized protein</fullName>
    </submittedName>
</protein>
<feature type="transmembrane region" description="Helical" evidence="1">
    <location>
        <begin position="20"/>
        <end position="39"/>
    </location>
</feature>
<keyword evidence="1" id="KW-1133">Transmembrane helix</keyword>
<dbReference type="EMBL" id="CP097502">
    <property type="protein sequence ID" value="URD76585.1"/>
    <property type="molecule type" value="Genomic_DNA"/>
</dbReference>
<keyword evidence="3" id="KW-1185">Reference proteome</keyword>
<gene>
    <name evidence="2" type="ORF">MUK42_09454</name>
</gene>
<keyword evidence="1" id="KW-0472">Membrane</keyword>
<dbReference type="OrthoDB" id="667144at2759"/>
<keyword evidence="1" id="KW-0812">Transmembrane</keyword>
<sequence>MVSSLFALMKALHTRWETGLHNSFLFASSVLIAILLSLFCPLFSKILVFFFPLLISTSVCSMAVYLFILSGKEATKEVFFSNGENSAPGVIKVYDEINCGVYNNKLRVACFFFKSDIGWSNSLSGEDGEPINFAGKLEAGNGAGAFDEDVELFKVDNMAEGVWNYYLGRSSKWHYYQKGLMYEIAQNFMLLVVI</sequence>
<evidence type="ECO:0000256" key="1">
    <source>
        <dbReference type="SAM" id="Phobius"/>
    </source>
</evidence>
<organism evidence="2 3">
    <name type="scientific">Musa troglodytarum</name>
    <name type="common">fe'i banana</name>
    <dbReference type="NCBI Taxonomy" id="320322"/>
    <lineage>
        <taxon>Eukaryota</taxon>
        <taxon>Viridiplantae</taxon>
        <taxon>Streptophyta</taxon>
        <taxon>Embryophyta</taxon>
        <taxon>Tracheophyta</taxon>
        <taxon>Spermatophyta</taxon>
        <taxon>Magnoliopsida</taxon>
        <taxon>Liliopsida</taxon>
        <taxon>Zingiberales</taxon>
        <taxon>Musaceae</taxon>
        <taxon>Musa</taxon>
    </lineage>
</organism>
<evidence type="ECO:0000313" key="3">
    <source>
        <dbReference type="Proteomes" id="UP001055439"/>
    </source>
</evidence>